<dbReference type="EC" id="2.7.7.65" evidence="1"/>
<dbReference type="Gene3D" id="3.30.70.270">
    <property type="match status" value="1"/>
</dbReference>
<dbReference type="NCBIfam" id="TIGR00254">
    <property type="entry name" value="GGDEF"/>
    <property type="match status" value="1"/>
</dbReference>
<feature type="transmembrane region" description="Helical" evidence="3">
    <location>
        <begin position="34"/>
        <end position="54"/>
    </location>
</feature>
<keyword evidence="3" id="KW-0812">Transmembrane</keyword>
<dbReference type="OrthoDB" id="9813903at2"/>
<keyword evidence="3" id="KW-0472">Membrane</keyword>
<dbReference type="InterPro" id="IPR000160">
    <property type="entry name" value="GGDEF_dom"/>
</dbReference>
<evidence type="ECO:0000256" key="1">
    <source>
        <dbReference type="ARBA" id="ARBA00012528"/>
    </source>
</evidence>
<keyword evidence="3" id="KW-1133">Transmembrane helix</keyword>
<dbReference type="InterPro" id="IPR029787">
    <property type="entry name" value="Nucleotide_cyclase"/>
</dbReference>
<dbReference type="Pfam" id="PF00990">
    <property type="entry name" value="GGDEF"/>
    <property type="match status" value="1"/>
</dbReference>
<feature type="domain" description="GGDEF" evidence="4">
    <location>
        <begin position="227"/>
        <end position="354"/>
    </location>
</feature>
<keyword evidence="6" id="KW-1185">Reference proteome</keyword>
<dbReference type="PANTHER" id="PTHR45138">
    <property type="entry name" value="REGULATORY COMPONENTS OF SENSORY TRANSDUCTION SYSTEM"/>
    <property type="match status" value="1"/>
</dbReference>
<dbReference type="CDD" id="cd01949">
    <property type="entry name" value="GGDEF"/>
    <property type="match status" value="1"/>
</dbReference>
<dbReference type="PANTHER" id="PTHR45138:SF9">
    <property type="entry name" value="DIGUANYLATE CYCLASE DGCM-RELATED"/>
    <property type="match status" value="1"/>
</dbReference>
<sequence>MRVAPGCRFRIMIAFSPSIDEQARLRDFFRLIKPISVATQAIGFMFWGAAWWLADPGYQYVTWHLVLLACCIALSIAGSCATRFLSFFSIITVWLLCLGFSILMSQSPDREVWAVSMSVIVSIMGAPLFSRLSVSALASSGAWLILGGGEWLGTPHGLDAGWSLLMPCGTITMGLIMNVIFATLHRESLKLRQELEQLAYKDMLTGMSNRRKFLADVQNLHEQGRLGEGCFLMIDVDDFKKINDDFGHAAGDLALQRVAAVLREIGVGNAFGRLGGEEFGIMLAGGGTTQARSMAARILDQVHGVRIEGRPITVSVGISGVARHRIPPELMREADVALYEAKRMGKNRFVQHGAVD</sequence>
<comment type="catalytic activity">
    <reaction evidence="2">
        <text>2 GTP = 3',3'-c-di-GMP + 2 diphosphate</text>
        <dbReference type="Rhea" id="RHEA:24898"/>
        <dbReference type="ChEBI" id="CHEBI:33019"/>
        <dbReference type="ChEBI" id="CHEBI:37565"/>
        <dbReference type="ChEBI" id="CHEBI:58805"/>
        <dbReference type="EC" id="2.7.7.65"/>
    </reaction>
</comment>
<protein>
    <recommendedName>
        <fullName evidence="1">diguanylate cyclase</fullName>
        <ecNumber evidence="1">2.7.7.65</ecNumber>
    </recommendedName>
</protein>
<evidence type="ECO:0000256" key="3">
    <source>
        <dbReference type="SAM" id="Phobius"/>
    </source>
</evidence>
<name>A0A431TKH2_9BURK</name>
<dbReference type="SMART" id="SM00267">
    <property type="entry name" value="GGDEF"/>
    <property type="match status" value="1"/>
</dbReference>
<dbReference type="SUPFAM" id="SSF55073">
    <property type="entry name" value="Nucleotide cyclase"/>
    <property type="match status" value="1"/>
</dbReference>
<dbReference type="GO" id="GO:1902201">
    <property type="term" value="P:negative regulation of bacterial-type flagellum-dependent cell motility"/>
    <property type="evidence" value="ECO:0007669"/>
    <property type="project" value="TreeGrafter"/>
</dbReference>
<dbReference type="InterPro" id="IPR043128">
    <property type="entry name" value="Rev_trsase/Diguanyl_cyclase"/>
</dbReference>
<evidence type="ECO:0000313" key="6">
    <source>
        <dbReference type="Proteomes" id="UP000267418"/>
    </source>
</evidence>
<evidence type="ECO:0000313" key="5">
    <source>
        <dbReference type="EMBL" id="RTQ33425.1"/>
    </source>
</evidence>
<feature type="transmembrane region" description="Helical" evidence="3">
    <location>
        <begin position="84"/>
        <end position="106"/>
    </location>
</feature>
<dbReference type="InterPro" id="IPR050469">
    <property type="entry name" value="Diguanylate_Cyclase"/>
</dbReference>
<dbReference type="PROSITE" id="PS50887">
    <property type="entry name" value="GGDEF"/>
    <property type="match status" value="1"/>
</dbReference>
<proteinExistence type="predicted"/>
<evidence type="ECO:0000259" key="4">
    <source>
        <dbReference type="PROSITE" id="PS50887"/>
    </source>
</evidence>
<dbReference type="GO" id="GO:0005886">
    <property type="term" value="C:plasma membrane"/>
    <property type="evidence" value="ECO:0007669"/>
    <property type="project" value="TreeGrafter"/>
</dbReference>
<feature type="transmembrane region" description="Helical" evidence="3">
    <location>
        <begin position="160"/>
        <end position="184"/>
    </location>
</feature>
<dbReference type="AlphaFoldDB" id="A0A431TKH2"/>
<evidence type="ECO:0000256" key="2">
    <source>
        <dbReference type="ARBA" id="ARBA00034247"/>
    </source>
</evidence>
<dbReference type="GO" id="GO:0043709">
    <property type="term" value="P:cell adhesion involved in single-species biofilm formation"/>
    <property type="evidence" value="ECO:0007669"/>
    <property type="project" value="TreeGrafter"/>
</dbReference>
<dbReference type="Proteomes" id="UP000267418">
    <property type="component" value="Unassembled WGS sequence"/>
</dbReference>
<gene>
    <name evidence="5" type="ORF">EJP69_18090</name>
</gene>
<accession>A0A431TKH2</accession>
<dbReference type="GO" id="GO:0052621">
    <property type="term" value="F:diguanylate cyclase activity"/>
    <property type="evidence" value="ECO:0007669"/>
    <property type="project" value="UniProtKB-EC"/>
</dbReference>
<dbReference type="EMBL" id="RXOE01000004">
    <property type="protein sequence ID" value="RTQ33425.1"/>
    <property type="molecule type" value="Genomic_DNA"/>
</dbReference>
<feature type="transmembrane region" description="Helical" evidence="3">
    <location>
        <begin position="60"/>
        <end position="77"/>
    </location>
</feature>
<organism evidence="5 6">
    <name type="scientific">Variovorax gossypii</name>
    <dbReference type="NCBI Taxonomy" id="1679495"/>
    <lineage>
        <taxon>Bacteria</taxon>
        <taxon>Pseudomonadati</taxon>
        <taxon>Pseudomonadota</taxon>
        <taxon>Betaproteobacteria</taxon>
        <taxon>Burkholderiales</taxon>
        <taxon>Comamonadaceae</taxon>
        <taxon>Variovorax</taxon>
    </lineage>
</organism>
<comment type="caution">
    <text evidence="5">The sequence shown here is derived from an EMBL/GenBank/DDBJ whole genome shotgun (WGS) entry which is preliminary data.</text>
</comment>
<reference evidence="5 6" key="1">
    <citation type="submission" date="2018-12" db="EMBL/GenBank/DDBJ databases">
        <title>The genome of Variovorax gossypii DSM 100435.</title>
        <authorList>
            <person name="Gao J."/>
            <person name="Sun J."/>
        </authorList>
    </citation>
    <scope>NUCLEOTIDE SEQUENCE [LARGE SCALE GENOMIC DNA]</scope>
    <source>
        <strain evidence="5 6">DSM 100435</strain>
    </source>
</reference>